<dbReference type="SUPFAM" id="SSF51735">
    <property type="entry name" value="NAD(P)-binding Rossmann-fold domains"/>
    <property type="match status" value="1"/>
</dbReference>
<evidence type="ECO:0000256" key="3">
    <source>
        <dbReference type="ARBA" id="ARBA00023027"/>
    </source>
</evidence>
<dbReference type="GO" id="GO:0004617">
    <property type="term" value="F:phosphoglycerate dehydrogenase activity"/>
    <property type="evidence" value="ECO:0007669"/>
    <property type="project" value="UniProtKB-ARBA"/>
</dbReference>
<comment type="caution">
    <text evidence="5">The sequence shown here is derived from an EMBL/GenBank/DDBJ whole genome shotgun (WGS) entry which is preliminary data.</text>
</comment>
<keyword evidence="3" id="KW-0520">NAD</keyword>
<evidence type="ECO:0000313" key="5">
    <source>
        <dbReference type="EMBL" id="PPK33509.1"/>
    </source>
</evidence>
<evidence type="ECO:0000256" key="4">
    <source>
        <dbReference type="RuleBase" id="RU003719"/>
    </source>
</evidence>
<dbReference type="Pfam" id="PF00389">
    <property type="entry name" value="2-Hacid_dh"/>
    <property type="match status" value="1"/>
</dbReference>
<dbReference type="PROSITE" id="PS00670">
    <property type="entry name" value="D_2_HYDROXYACID_DH_2"/>
    <property type="match status" value="1"/>
</dbReference>
<dbReference type="FunFam" id="3.40.50.720:FF:000041">
    <property type="entry name" value="D-3-phosphoglycerate dehydrogenase"/>
    <property type="match status" value="1"/>
</dbReference>
<dbReference type="EMBL" id="PQWY01000002">
    <property type="protein sequence ID" value="PPK33509.1"/>
    <property type="molecule type" value="Genomic_DNA"/>
</dbReference>
<dbReference type="PROSITE" id="PS00065">
    <property type="entry name" value="D_2_HYDROXYACID_DH_1"/>
    <property type="match status" value="1"/>
</dbReference>
<dbReference type="PANTHER" id="PTHR43761">
    <property type="entry name" value="D-ISOMER SPECIFIC 2-HYDROXYACID DEHYDROGENASE FAMILY PROTEIN (AFU_ORTHOLOGUE AFUA_1G13630)"/>
    <property type="match status" value="1"/>
</dbReference>
<dbReference type="RefSeq" id="WP_027227923.1">
    <property type="nucleotide sequence ID" value="NZ_CP017601.1"/>
</dbReference>
<dbReference type="InterPro" id="IPR006140">
    <property type="entry name" value="D-isomer_DH_NAD-bd"/>
</dbReference>
<dbReference type="AlphaFoldDB" id="A0A2S6F7U6"/>
<dbReference type="InterPro" id="IPR029753">
    <property type="entry name" value="D-isomer_DH_CS"/>
</dbReference>
<accession>A0A2S6F7U6</accession>
<dbReference type="Gene3D" id="3.40.50.720">
    <property type="entry name" value="NAD(P)-binding Rossmann-like Domain"/>
    <property type="match status" value="2"/>
</dbReference>
<sequence>MKIAVIEPIGIAIQEIRSELPGHMIIECDSRQWADEQLIDFVKDVDIIALTNRRLSAAVINSAMRLQLIAVAFAGIDHIDRDAANKRNILIKNAAGYANTAVSELVFGLMISLARHIPDNNQKIREQGITNTGIELKNKVLGIVGYGAIGAEVARLANAFQMTTLIYDRKSQVTLDDLFSQSDFVTLHVPLTNETKSMVNLRLLSQMKKSAYLINCARGPIVVSNDLKKALEQGMIAGAALDVFDVEPPLPANYSLWEAPNLIATPHIGFNTREALMVKGQLTIKNIKEFLASRL</sequence>
<dbReference type="GO" id="GO:0006564">
    <property type="term" value="P:L-serine biosynthetic process"/>
    <property type="evidence" value="ECO:0007669"/>
    <property type="project" value="UniProtKB-ARBA"/>
</dbReference>
<evidence type="ECO:0000256" key="1">
    <source>
        <dbReference type="ARBA" id="ARBA00005854"/>
    </source>
</evidence>
<organism evidence="5 6">
    <name type="scientific">Legionella pneumophila</name>
    <dbReference type="NCBI Taxonomy" id="446"/>
    <lineage>
        <taxon>Bacteria</taxon>
        <taxon>Pseudomonadati</taxon>
        <taxon>Pseudomonadota</taxon>
        <taxon>Gammaproteobacteria</taxon>
        <taxon>Legionellales</taxon>
        <taxon>Legionellaceae</taxon>
        <taxon>Legionella</taxon>
    </lineage>
</organism>
<reference evidence="5 6" key="1">
    <citation type="submission" date="2018-02" db="EMBL/GenBank/DDBJ databases">
        <title>Draft genome sequences of four Legionella pneumophila clinical strains isolated in Ontario.</title>
        <authorList>
            <person name="Fortuna A."/>
            <person name="Ramnarine R."/>
            <person name="Li A."/>
            <person name="Frantz C."/>
            <person name="Mallo G."/>
        </authorList>
    </citation>
    <scope>NUCLEOTIDE SEQUENCE [LARGE SCALE GENOMIC DNA]</scope>
    <source>
        <strain evidence="5 6">LG61</strain>
    </source>
</reference>
<evidence type="ECO:0000313" key="6">
    <source>
        <dbReference type="Proteomes" id="UP000239239"/>
    </source>
</evidence>
<protein>
    <submittedName>
        <fullName evidence="5">3-phosphoglycerate dehydrogenase</fullName>
    </submittedName>
</protein>
<dbReference type="PROSITE" id="PS00671">
    <property type="entry name" value="D_2_HYDROXYACID_DH_3"/>
    <property type="match status" value="1"/>
</dbReference>
<proteinExistence type="inferred from homology"/>
<dbReference type="InterPro" id="IPR029752">
    <property type="entry name" value="D-isomer_DH_CS1"/>
</dbReference>
<keyword evidence="2 4" id="KW-0560">Oxidoreductase</keyword>
<gene>
    <name evidence="5" type="ORF">C3928_01885</name>
</gene>
<dbReference type="SUPFAM" id="SSF52283">
    <property type="entry name" value="Formate/glycerate dehydrogenase catalytic domain-like"/>
    <property type="match status" value="1"/>
</dbReference>
<dbReference type="Proteomes" id="UP000239239">
    <property type="component" value="Unassembled WGS sequence"/>
</dbReference>
<dbReference type="InterPro" id="IPR036291">
    <property type="entry name" value="NAD(P)-bd_dom_sf"/>
</dbReference>
<dbReference type="InterPro" id="IPR006139">
    <property type="entry name" value="D-isomer_2_OHA_DH_cat_dom"/>
</dbReference>
<dbReference type="GO" id="GO:0051287">
    <property type="term" value="F:NAD binding"/>
    <property type="evidence" value="ECO:0007669"/>
    <property type="project" value="InterPro"/>
</dbReference>
<comment type="similarity">
    <text evidence="1 4">Belongs to the D-isomer specific 2-hydroxyacid dehydrogenase family.</text>
</comment>
<dbReference type="OrthoDB" id="9805416at2"/>
<name>A0A2S6F7U6_LEGPN</name>
<dbReference type="GO" id="GO:0047545">
    <property type="term" value="F:(S)-2-hydroxyglutarate dehydrogenase activity"/>
    <property type="evidence" value="ECO:0007669"/>
    <property type="project" value="UniProtKB-ARBA"/>
</dbReference>
<dbReference type="Pfam" id="PF02826">
    <property type="entry name" value="2-Hacid_dh_C"/>
    <property type="match status" value="1"/>
</dbReference>
<dbReference type="PANTHER" id="PTHR43761:SF1">
    <property type="entry name" value="D-ISOMER SPECIFIC 2-HYDROXYACID DEHYDROGENASE CATALYTIC DOMAIN-CONTAINING PROTEIN-RELATED"/>
    <property type="match status" value="1"/>
</dbReference>
<dbReference type="InterPro" id="IPR050418">
    <property type="entry name" value="D-iso_2-hydroxyacid_DH_PdxB"/>
</dbReference>
<evidence type="ECO:0000256" key="2">
    <source>
        <dbReference type="ARBA" id="ARBA00023002"/>
    </source>
</evidence>